<gene>
    <name evidence="9" type="ORF">ECRASSUSDP1_LOCUS26897</name>
</gene>
<dbReference type="SUPFAM" id="SSF56112">
    <property type="entry name" value="Protein kinase-like (PK-like)"/>
    <property type="match status" value="1"/>
</dbReference>
<dbReference type="GO" id="GO:0004674">
    <property type="term" value="F:protein serine/threonine kinase activity"/>
    <property type="evidence" value="ECO:0007669"/>
    <property type="project" value="UniProtKB-KW"/>
</dbReference>
<dbReference type="SMART" id="SM00220">
    <property type="entry name" value="S_TKc"/>
    <property type="match status" value="1"/>
</dbReference>
<comment type="caution">
    <text evidence="9">The sequence shown here is derived from an EMBL/GenBank/DDBJ whole genome shotgun (WGS) entry which is preliminary data.</text>
</comment>
<dbReference type="Pfam" id="PF00069">
    <property type="entry name" value="Pkinase"/>
    <property type="match status" value="1"/>
</dbReference>
<keyword evidence="2" id="KW-0808">Transferase</keyword>
<keyword evidence="1 7" id="KW-0723">Serine/threonine-protein kinase</keyword>
<dbReference type="EMBL" id="CAMPGE010027730">
    <property type="protein sequence ID" value="CAI2385340.1"/>
    <property type="molecule type" value="Genomic_DNA"/>
</dbReference>
<dbReference type="GO" id="GO:0005634">
    <property type="term" value="C:nucleus"/>
    <property type="evidence" value="ECO:0007669"/>
    <property type="project" value="TreeGrafter"/>
</dbReference>
<name>A0AAD2DAA1_EUPCR</name>
<dbReference type="Proteomes" id="UP001295684">
    <property type="component" value="Unassembled WGS sequence"/>
</dbReference>
<dbReference type="PROSITE" id="PS50011">
    <property type="entry name" value="PROTEIN_KINASE_DOM"/>
    <property type="match status" value="1"/>
</dbReference>
<evidence type="ECO:0000256" key="5">
    <source>
        <dbReference type="ARBA" id="ARBA00022840"/>
    </source>
</evidence>
<evidence type="ECO:0000256" key="1">
    <source>
        <dbReference type="ARBA" id="ARBA00022527"/>
    </source>
</evidence>
<evidence type="ECO:0000313" key="10">
    <source>
        <dbReference type="Proteomes" id="UP001295684"/>
    </source>
</evidence>
<dbReference type="InterPro" id="IPR017441">
    <property type="entry name" value="Protein_kinase_ATP_BS"/>
</dbReference>
<accession>A0AAD2DAA1</accession>
<dbReference type="PIRSF" id="PIRSF000654">
    <property type="entry name" value="Integrin-linked_kinase"/>
    <property type="match status" value="1"/>
</dbReference>
<keyword evidence="4" id="KW-0418">Kinase</keyword>
<protein>
    <recommendedName>
        <fullName evidence="8">Protein kinase domain-containing protein</fullName>
    </recommendedName>
</protein>
<evidence type="ECO:0000256" key="4">
    <source>
        <dbReference type="ARBA" id="ARBA00022777"/>
    </source>
</evidence>
<dbReference type="InterPro" id="IPR008271">
    <property type="entry name" value="Ser/Thr_kinase_AS"/>
</dbReference>
<comment type="similarity">
    <text evidence="7">Belongs to the protein kinase superfamily.</text>
</comment>
<keyword evidence="3 6" id="KW-0547">Nucleotide-binding</keyword>
<keyword evidence="5 6" id="KW-0067">ATP-binding</keyword>
<evidence type="ECO:0000256" key="2">
    <source>
        <dbReference type="ARBA" id="ARBA00022679"/>
    </source>
</evidence>
<dbReference type="InterPro" id="IPR000719">
    <property type="entry name" value="Prot_kinase_dom"/>
</dbReference>
<dbReference type="PROSITE" id="PS00107">
    <property type="entry name" value="PROTEIN_KINASE_ATP"/>
    <property type="match status" value="1"/>
</dbReference>
<organism evidence="9 10">
    <name type="scientific">Euplotes crassus</name>
    <dbReference type="NCBI Taxonomy" id="5936"/>
    <lineage>
        <taxon>Eukaryota</taxon>
        <taxon>Sar</taxon>
        <taxon>Alveolata</taxon>
        <taxon>Ciliophora</taxon>
        <taxon>Intramacronucleata</taxon>
        <taxon>Spirotrichea</taxon>
        <taxon>Hypotrichia</taxon>
        <taxon>Euplotida</taxon>
        <taxon>Euplotidae</taxon>
        <taxon>Moneuplotes</taxon>
    </lineage>
</organism>
<dbReference type="PANTHER" id="PTHR24345">
    <property type="entry name" value="SERINE/THREONINE-PROTEIN KINASE PLK"/>
    <property type="match status" value="1"/>
</dbReference>
<feature type="binding site" evidence="6">
    <location>
        <position position="34"/>
    </location>
    <ligand>
        <name>ATP</name>
        <dbReference type="ChEBI" id="CHEBI:30616"/>
    </ligand>
</feature>
<dbReference type="GO" id="GO:0005524">
    <property type="term" value="F:ATP binding"/>
    <property type="evidence" value="ECO:0007669"/>
    <property type="project" value="UniProtKB-UniRule"/>
</dbReference>
<evidence type="ECO:0000259" key="8">
    <source>
        <dbReference type="PROSITE" id="PS50011"/>
    </source>
</evidence>
<evidence type="ECO:0000256" key="7">
    <source>
        <dbReference type="RuleBase" id="RU000304"/>
    </source>
</evidence>
<dbReference type="PROSITE" id="PS00108">
    <property type="entry name" value="PROTEIN_KINASE_ST"/>
    <property type="match status" value="1"/>
</dbReference>
<dbReference type="PANTHER" id="PTHR24345:SF0">
    <property type="entry name" value="CELL CYCLE SERINE_THREONINE-PROTEIN KINASE CDC5_MSD2"/>
    <property type="match status" value="1"/>
</dbReference>
<keyword evidence="10" id="KW-1185">Reference proteome</keyword>
<feature type="domain" description="Protein kinase" evidence="8">
    <location>
        <begin position="6"/>
        <end position="285"/>
    </location>
</feature>
<proteinExistence type="inferred from homology"/>
<evidence type="ECO:0000313" key="9">
    <source>
        <dbReference type="EMBL" id="CAI2385340.1"/>
    </source>
</evidence>
<dbReference type="InterPro" id="IPR011009">
    <property type="entry name" value="Kinase-like_dom_sf"/>
</dbReference>
<sequence length="316" mass="36305">MIDNTFSLMNYIGKGGSSKVFLSKDRLGNKVVLKVIRQDKKYKREAAEDMLYREHSLLQKLQYHPNIIDSYGVNVNGVATMEGENEEIMYSILEYAEHGSIANFVRYTGAIEERIVKFFMIQICNAMEFIHQQGYAHLDIKLENILLDSLFNIKIADMGASINVEDTSGCTDKRRGTKYYMAPEVLHKTSGSMYSAFKADIFSLGISLFVLLVGEFPNLERLRDYSSTEDSEKNSTLLPQQEANLETLRKFKKLSPCLQDLIKSMTDIDPENRPSVSEILENSWFSEDFSRECLEEVHSEMEARKEFMLKSSFKHN</sequence>
<dbReference type="AlphaFoldDB" id="A0AAD2DAA1"/>
<dbReference type="Gene3D" id="1.10.510.10">
    <property type="entry name" value="Transferase(Phosphotransferase) domain 1"/>
    <property type="match status" value="1"/>
</dbReference>
<evidence type="ECO:0000256" key="3">
    <source>
        <dbReference type="ARBA" id="ARBA00022741"/>
    </source>
</evidence>
<evidence type="ECO:0000256" key="6">
    <source>
        <dbReference type="PROSITE-ProRule" id="PRU10141"/>
    </source>
</evidence>
<reference evidence="9" key="1">
    <citation type="submission" date="2023-07" db="EMBL/GenBank/DDBJ databases">
        <authorList>
            <consortium name="AG Swart"/>
            <person name="Singh M."/>
            <person name="Singh A."/>
            <person name="Seah K."/>
            <person name="Emmerich C."/>
        </authorList>
    </citation>
    <scope>NUCLEOTIDE SEQUENCE</scope>
    <source>
        <strain evidence="9">DP1</strain>
    </source>
</reference>